<feature type="transmembrane region" description="Helical" evidence="1">
    <location>
        <begin position="28"/>
        <end position="52"/>
    </location>
</feature>
<dbReference type="EMBL" id="CAADEY010000096">
    <property type="protein sequence ID" value="VFJ62346.1"/>
    <property type="molecule type" value="Genomic_DNA"/>
</dbReference>
<keyword evidence="1" id="KW-1133">Transmembrane helix</keyword>
<keyword evidence="1" id="KW-0812">Transmembrane</keyword>
<proteinExistence type="predicted"/>
<feature type="transmembrane region" description="Helical" evidence="1">
    <location>
        <begin position="239"/>
        <end position="261"/>
    </location>
</feature>
<reference evidence="2" key="1">
    <citation type="submission" date="2019-02" db="EMBL/GenBank/DDBJ databases">
        <authorList>
            <person name="Gruber-Vodicka R. H."/>
            <person name="Seah K. B. B."/>
        </authorList>
    </citation>
    <scope>NUCLEOTIDE SEQUENCE</scope>
    <source>
        <strain evidence="2">BECK_DK161</strain>
    </source>
</reference>
<organism evidence="2">
    <name type="scientific">Candidatus Kentrum sp. DK</name>
    <dbReference type="NCBI Taxonomy" id="2126562"/>
    <lineage>
        <taxon>Bacteria</taxon>
        <taxon>Pseudomonadati</taxon>
        <taxon>Pseudomonadota</taxon>
        <taxon>Gammaproteobacteria</taxon>
        <taxon>Candidatus Kentrum</taxon>
    </lineage>
</organism>
<name>A0A450T6M2_9GAMM</name>
<gene>
    <name evidence="2" type="ORF">BECKDK2373C_GA0170839_10963</name>
</gene>
<feature type="transmembrane region" description="Helical" evidence="1">
    <location>
        <begin position="64"/>
        <end position="85"/>
    </location>
</feature>
<evidence type="ECO:0000256" key="1">
    <source>
        <dbReference type="SAM" id="Phobius"/>
    </source>
</evidence>
<protein>
    <submittedName>
        <fullName evidence="2">Uncharacterized protein</fullName>
    </submittedName>
</protein>
<keyword evidence="1" id="KW-0472">Membrane</keyword>
<accession>A0A450T6M2</accession>
<sequence length="276" mass="30804">MTSINTIQGFFSLLFNLVGELWNGGATAFWVALAVGVLLAGAAWWLASYVAFNFNRQFSMHPKHHVYCGVAAILTLIFTLLFFAFKFTGEVAERAVSEWQAVIGIDTDWKNKTFAEAYDAVYELKNPQGNQLEDFSRSPHPNTGQNTAVPVNYPPSKQAVAKIYGSSAVEHFRQRYPFLSLILWANSENAEQALITDMKRIFSSGASMYASEKAVQLTSTMIRNVLKTQVPRVIVISRAILIAAFLLIQVLVFGLLARAALADIKEKHQQHRLEEV</sequence>
<evidence type="ECO:0000313" key="2">
    <source>
        <dbReference type="EMBL" id="VFJ62346.1"/>
    </source>
</evidence>
<dbReference type="AlphaFoldDB" id="A0A450T6M2"/>